<evidence type="ECO:0000256" key="1">
    <source>
        <dbReference type="SAM" id="MobiDB-lite"/>
    </source>
</evidence>
<keyword evidence="4" id="KW-1185">Reference proteome</keyword>
<feature type="region of interest" description="Disordered" evidence="1">
    <location>
        <begin position="531"/>
        <end position="556"/>
    </location>
</feature>
<protein>
    <recommendedName>
        <fullName evidence="2">DUF4116 domain-containing protein</fullName>
    </recommendedName>
</protein>
<sequence length="753" mass="83417">MASVTETLEIFGKRLQSFESCNAGAQLALEHGEAQDAMLWSQGASLYFDFDDLDDQETNMGGEPEVAISELKPSKTRLVDGLVNLKILAAMTGLEVCKLANTAMSTPIRAIKERVERLEGTKLQMQKLVAVNGQVGQDDDLLADLLCDGPPQLLLVRSLPVWAGLLDEIERGEVELQDLDEGARNDFPLVLAAVRASQGRALEHASWALRGEKAIVLEAVKRNGLALRHAQMTLRADRDVVLTAVRDCPLALEHAAETVRRDRDVVVAALRISVKAAGGLSQELRQDQPFALELLRTFPGAWVYLAKELKDSRDFLLCALQQNGEVLRYAAGWHSDAEAALTAVQKASHAVHYVDSRLRQRGEFARAAVMVNPWAFEQLGSHHRGNLQLALAAARARPALAQFAGESIRNDVRGCGRAAGLCGGPRVVDAGGFQAAGRDDGPKSGATTVRLDGGGEVMDAGADGMELPSPKRNQQRRQRRGHKTFPVLLWRLPPEGLSIEDAGRVFVVDQICYDPLSGFVFLEFDVGRQEPAKEDPKAKLPDSQREPLEEAKQKYADDERDELARIELLEPKRFEVVRRLLIELKTDDQPMLLRRKQNRETKAKGSQLSGPLGEKNRDKSIARVSNTLAIQFHLDKCPTTFAQAAELFKDHDVARLDMSFAPCTNLVLVTFYDVRVAQQVLKRVKPFGWPAREGMNDFRSVRLSISEFASLPQHDRGFERLKLFKGEVELDAVMKDIVRWPNSDIAGHREVNL</sequence>
<feature type="domain" description="DUF4116" evidence="2">
    <location>
        <begin position="290"/>
        <end position="330"/>
    </location>
</feature>
<feature type="region of interest" description="Disordered" evidence="1">
    <location>
        <begin position="592"/>
        <end position="616"/>
    </location>
</feature>
<proteinExistence type="predicted"/>
<dbReference type="Proteomes" id="UP001642484">
    <property type="component" value="Unassembled WGS sequence"/>
</dbReference>
<dbReference type="EMBL" id="CAXAMN010005269">
    <property type="protein sequence ID" value="CAK9013094.1"/>
    <property type="molecule type" value="Genomic_DNA"/>
</dbReference>
<reference evidence="3 4" key="1">
    <citation type="submission" date="2024-02" db="EMBL/GenBank/DDBJ databases">
        <authorList>
            <person name="Chen Y."/>
            <person name="Shah S."/>
            <person name="Dougan E. K."/>
            <person name="Thang M."/>
            <person name="Chan C."/>
        </authorList>
    </citation>
    <scope>NUCLEOTIDE SEQUENCE [LARGE SCALE GENOMIC DNA]</scope>
</reference>
<evidence type="ECO:0000259" key="2">
    <source>
        <dbReference type="Pfam" id="PF13475"/>
    </source>
</evidence>
<organism evidence="3 4">
    <name type="scientific">Durusdinium trenchii</name>
    <dbReference type="NCBI Taxonomy" id="1381693"/>
    <lineage>
        <taxon>Eukaryota</taxon>
        <taxon>Sar</taxon>
        <taxon>Alveolata</taxon>
        <taxon>Dinophyceae</taxon>
        <taxon>Suessiales</taxon>
        <taxon>Symbiodiniaceae</taxon>
        <taxon>Durusdinium</taxon>
    </lineage>
</organism>
<dbReference type="Pfam" id="PF13475">
    <property type="entry name" value="DUF4116"/>
    <property type="match status" value="2"/>
</dbReference>
<name>A0ABP0JFA6_9DINO</name>
<evidence type="ECO:0000313" key="4">
    <source>
        <dbReference type="Proteomes" id="UP001642484"/>
    </source>
</evidence>
<comment type="caution">
    <text evidence="3">The sequence shown here is derived from an EMBL/GenBank/DDBJ whole genome shotgun (WGS) entry which is preliminary data.</text>
</comment>
<feature type="region of interest" description="Disordered" evidence="1">
    <location>
        <begin position="461"/>
        <end position="480"/>
    </location>
</feature>
<accession>A0ABP0JFA6</accession>
<dbReference type="InterPro" id="IPR025197">
    <property type="entry name" value="DUF4116"/>
</dbReference>
<gene>
    <name evidence="3" type="ORF">CCMP2556_LOCUS11130</name>
</gene>
<evidence type="ECO:0000313" key="3">
    <source>
        <dbReference type="EMBL" id="CAK9013094.1"/>
    </source>
</evidence>
<feature type="domain" description="DUF4116" evidence="2">
    <location>
        <begin position="215"/>
        <end position="257"/>
    </location>
</feature>